<dbReference type="SMART" id="SM00507">
    <property type="entry name" value="HNHc"/>
    <property type="match status" value="1"/>
</dbReference>
<keyword evidence="2" id="KW-0540">Nuclease</keyword>
<keyword evidence="2" id="KW-0255">Endonuclease</keyword>
<evidence type="ECO:0000313" key="2">
    <source>
        <dbReference type="EMBL" id="MFD2937086.1"/>
    </source>
</evidence>
<dbReference type="Proteomes" id="UP001597512">
    <property type="component" value="Unassembled WGS sequence"/>
</dbReference>
<gene>
    <name evidence="2" type="ORF">ACFS25_25115</name>
</gene>
<accession>A0ABW6ANG3</accession>
<evidence type="ECO:0000259" key="1">
    <source>
        <dbReference type="SMART" id="SM00507"/>
    </source>
</evidence>
<dbReference type="Pfam" id="PF14279">
    <property type="entry name" value="HNH_5"/>
    <property type="match status" value="1"/>
</dbReference>
<dbReference type="EMBL" id="JBHUOM010000023">
    <property type="protein sequence ID" value="MFD2937086.1"/>
    <property type="molecule type" value="Genomic_DNA"/>
</dbReference>
<organism evidence="2 3">
    <name type="scientific">Spirosoma flavum</name>
    <dbReference type="NCBI Taxonomy" id="2048557"/>
    <lineage>
        <taxon>Bacteria</taxon>
        <taxon>Pseudomonadati</taxon>
        <taxon>Bacteroidota</taxon>
        <taxon>Cytophagia</taxon>
        <taxon>Cytophagales</taxon>
        <taxon>Cytophagaceae</taxon>
        <taxon>Spirosoma</taxon>
    </lineage>
</organism>
<dbReference type="RefSeq" id="WP_381506533.1">
    <property type="nucleotide sequence ID" value="NZ_JBHUOM010000023.1"/>
</dbReference>
<name>A0ABW6ANG3_9BACT</name>
<dbReference type="InterPro" id="IPR003615">
    <property type="entry name" value="HNH_nuc"/>
</dbReference>
<comment type="caution">
    <text evidence="2">The sequence shown here is derived from an EMBL/GenBank/DDBJ whole genome shotgun (WGS) entry which is preliminary data.</text>
</comment>
<dbReference type="GO" id="GO:0004519">
    <property type="term" value="F:endonuclease activity"/>
    <property type="evidence" value="ECO:0007669"/>
    <property type="project" value="UniProtKB-KW"/>
</dbReference>
<protein>
    <submittedName>
        <fullName evidence="2">HNH endonuclease</fullName>
    </submittedName>
</protein>
<feature type="domain" description="HNH nuclease" evidence="1">
    <location>
        <begin position="269"/>
        <end position="324"/>
    </location>
</feature>
<proteinExistence type="predicted"/>
<keyword evidence="2" id="KW-0378">Hydrolase</keyword>
<keyword evidence="3" id="KW-1185">Reference proteome</keyword>
<dbReference type="InterPro" id="IPR029471">
    <property type="entry name" value="HNH_5"/>
</dbReference>
<reference evidence="3" key="1">
    <citation type="journal article" date="2019" name="Int. J. Syst. Evol. Microbiol.">
        <title>The Global Catalogue of Microorganisms (GCM) 10K type strain sequencing project: providing services to taxonomists for standard genome sequencing and annotation.</title>
        <authorList>
            <consortium name="The Broad Institute Genomics Platform"/>
            <consortium name="The Broad Institute Genome Sequencing Center for Infectious Disease"/>
            <person name="Wu L."/>
            <person name="Ma J."/>
        </authorList>
    </citation>
    <scope>NUCLEOTIDE SEQUENCE [LARGE SCALE GENOMIC DNA]</scope>
    <source>
        <strain evidence="3">KCTC 52490</strain>
    </source>
</reference>
<dbReference type="Gene3D" id="1.10.30.50">
    <property type="match status" value="1"/>
</dbReference>
<dbReference type="CDD" id="cd00085">
    <property type="entry name" value="HNHc"/>
    <property type="match status" value="1"/>
</dbReference>
<evidence type="ECO:0000313" key="3">
    <source>
        <dbReference type="Proteomes" id="UP001597512"/>
    </source>
</evidence>
<sequence length="335" mass="38841">MLPVDLQFESRDTEIFVIPDTKTKLNTIQNYFFPRLQKLLDSALIEIKTAYKLDPFDRYSYIYSPSHRKEAKTNRDTDIVLIGLCGRRDINRQLALKRPDGKPYAFYPATAVFEVTSGGQMSAYVNPFNHTDDKYSWKLKRYLRDHLDSFSALLNAGGISYISQTNQQLLQPLKDLLKNNDHFFIRSSVHYLPITNPLAIEQLIVAYVFLFPLLDLCSCLAEGIKPNFPQQVHLLSEWLTNRQELTFTQPDKENFILPELDSYQFVRAGLWYQVLARDQWTCLSCRRSTKEHSIILHVDHILPRSKGGKDELSNLQTLCLKCNIGKSNRDDTDLR</sequence>